<dbReference type="CDD" id="cd05471">
    <property type="entry name" value="pepsin_like"/>
    <property type="match status" value="1"/>
</dbReference>
<dbReference type="AlphaFoldDB" id="A0A8X8ZG64"/>
<evidence type="ECO:0000259" key="5">
    <source>
        <dbReference type="PROSITE" id="PS51767"/>
    </source>
</evidence>
<reference evidence="6" key="1">
    <citation type="submission" date="2018-01" db="EMBL/GenBank/DDBJ databases">
        <authorList>
            <person name="Mao J.F."/>
        </authorList>
    </citation>
    <scope>NUCLEOTIDE SEQUENCE</scope>
    <source>
        <strain evidence="6">Huo1</strain>
        <tissue evidence="6">Leaf</tissue>
    </source>
</reference>
<keyword evidence="7" id="KW-1185">Reference proteome</keyword>
<evidence type="ECO:0000256" key="2">
    <source>
        <dbReference type="ARBA" id="ARBA00022670"/>
    </source>
</evidence>
<evidence type="ECO:0000256" key="1">
    <source>
        <dbReference type="ARBA" id="ARBA00007447"/>
    </source>
</evidence>
<dbReference type="InterPro" id="IPR001969">
    <property type="entry name" value="Aspartic_peptidase_AS"/>
</dbReference>
<comment type="similarity">
    <text evidence="1">Belongs to the peptidase A1 family.</text>
</comment>
<evidence type="ECO:0000256" key="3">
    <source>
        <dbReference type="ARBA" id="ARBA00022801"/>
    </source>
</evidence>
<dbReference type="InterPro" id="IPR021109">
    <property type="entry name" value="Peptidase_aspartic_dom_sf"/>
</dbReference>
<protein>
    <recommendedName>
        <fullName evidence="5">Peptidase A1 domain-containing protein</fullName>
    </recommendedName>
</protein>
<name>A0A8X8ZG64_SALSN</name>
<dbReference type="InterPro" id="IPR032861">
    <property type="entry name" value="TAXi_N"/>
</dbReference>
<dbReference type="EMBL" id="PNBA02000013">
    <property type="protein sequence ID" value="KAG6403706.1"/>
    <property type="molecule type" value="Genomic_DNA"/>
</dbReference>
<dbReference type="InterPro" id="IPR051708">
    <property type="entry name" value="Plant_Aspart_Prot_A1"/>
</dbReference>
<gene>
    <name evidence="6" type="ORF">SASPL_135934</name>
</gene>
<dbReference type="Proteomes" id="UP000298416">
    <property type="component" value="Unassembled WGS sequence"/>
</dbReference>
<evidence type="ECO:0000313" key="6">
    <source>
        <dbReference type="EMBL" id="KAG6403706.1"/>
    </source>
</evidence>
<reference evidence="6" key="2">
    <citation type="submission" date="2020-08" db="EMBL/GenBank/DDBJ databases">
        <title>Plant Genome Project.</title>
        <authorList>
            <person name="Zhang R.-G."/>
        </authorList>
    </citation>
    <scope>NUCLEOTIDE SEQUENCE</scope>
    <source>
        <strain evidence="6">Huo1</strain>
        <tissue evidence="6">Leaf</tissue>
    </source>
</reference>
<organism evidence="6">
    <name type="scientific">Salvia splendens</name>
    <name type="common">Scarlet sage</name>
    <dbReference type="NCBI Taxonomy" id="180675"/>
    <lineage>
        <taxon>Eukaryota</taxon>
        <taxon>Viridiplantae</taxon>
        <taxon>Streptophyta</taxon>
        <taxon>Embryophyta</taxon>
        <taxon>Tracheophyta</taxon>
        <taxon>Spermatophyta</taxon>
        <taxon>Magnoliopsida</taxon>
        <taxon>eudicotyledons</taxon>
        <taxon>Gunneridae</taxon>
        <taxon>Pentapetalae</taxon>
        <taxon>asterids</taxon>
        <taxon>lamiids</taxon>
        <taxon>Lamiales</taxon>
        <taxon>Lamiaceae</taxon>
        <taxon>Nepetoideae</taxon>
        <taxon>Mentheae</taxon>
        <taxon>Salviinae</taxon>
        <taxon>Salvia</taxon>
        <taxon>Salvia subgen. Calosphace</taxon>
        <taxon>core Calosphace</taxon>
    </lineage>
</organism>
<proteinExistence type="inferred from homology"/>
<feature type="compositionally biased region" description="Low complexity" evidence="4">
    <location>
        <begin position="1"/>
        <end position="24"/>
    </location>
</feature>
<dbReference type="Pfam" id="PF14543">
    <property type="entry name" value="TAXi_N"/>
    <property type="match status" value="1"/>
</dbReference>
<dbReference type="GO" id="GO:0006508">
    <property type="term" value="P:proteolysis"/>
    <property type="evidence" value="ECO:0007669"/>
    <property type="project" value="UniProtKB-KW"/>
</dbReference>
<evidence type="ECO:0000256" key="4">
    <source>
        <dbReference type="SAM" id="MobiDB-lite"/>
    </source>
</evidence>
<dbReference type="InterPro" id="IPR034164">
    <property type="entry name" value="Pepsin-like_dom"/>
</dbReference>
<feature type="domain" description="Peptidase A1" evidence="5">
    <location>
        <begin position="45"/>
        <end position="123"/>
    </location>
</feature>
<dbReference type="GO" id="GO:0004190">
    <property type="term" value="F:aspartic-type endopeptidase activity"/>
    <property type="evidence" value="ECO:0007669"/>
    <property type="project" value="InterPro"/>
</dbReference>
<keyword evidence="3" id="KW-0378">Hydrolase</keyword>
<dbReference type="InterPro" id="IPR033121">
    <property type="entry name" value="PEPTIDASE_A1"/>
</dbReference>
<feature type="region of interest" description="Disordered" evidence="4">
    <location>
        <begin position="1"/>
        <end position="37"/>
    </location>
</feature>
<accession>A0A8X8ZG64</accession>
<dbReference type="PANTHER" id="PTHR47967">
    <property type="entry name" value="OS07G0603500 PROTEIN-RELATED"/>
    <property type="match status" value="1"/>
</dbReference>
<dbReference type="SUPFAM" id="SSF50630">
    <property type="entry name" value="Acid proteases"/>
    <property type="match status" value="1"/>
</dbReference>
<dbReference type="PROSITE" id="PS00141">
    <property type="entry name" value="ASP_PROTEASE"/>
    <property type="match status" value="1"/>
</dbReference>
<keyword evidence="2" id="KW-0645">Protease</keyword>
<dbReference type="Gene3D" id="2.40.70.10">
    <property type="entry name" value="Acid Proteases"/>
    <property type="match status" value="1"/>
</dbReference>
<dbReference type="PROSITE" id="PS51767">
    <property type="entry name" value="PEPTIDASE_A1"/>
    <property type="match status" value="1"/>
</dbReference>
<evidence type="ECO:0000313" key="7">
    <source>
        <dbReference type="Proteomes" id="UP000298416"/>
    </source>
</evidence>
<dbReference type="PANTHER" id="PTHR47967:SF60">
    <property type="entry name" value="PROTEIN ASPARTIC PROTEASE IN GUARD CELL 1-LIKE"/>
    <property type="match status" value="1"/>
</dbReference>
<comment type="caution">
    <text evidence="6">The sequence shown here is derived from an EMBL/GenBank/DDBJ whole genome shotgun (WGS) entry which is preliminary data.</text>
</comment>
<sequence length="123" mass="13258">MWTISLPPSTHPHTPSSNSASSKPRGAGDFSSSVTSGLAQGSGEYFTRIGIGTPPRNVYMVLDTGSDVVWVQCSPCRKCYSQTDPLFDLKKSSSFLGVTCASPLCRLLWLQRPPQMPLPGLLL</sequence>